<gene>
    <name evidence="1" type="ORF">AWRI3578_g38</name>
</gene>
<keyword evidence="2" id="KW-1185">Reference proteome</keyword>
<comment type="caution">
    <text evidence="1">The sequence shown here is derived from an EMBL/GenBank/DDBJ whole genome shotgun (WGS) entry which is preliminary data.</text>
</comment>
<proteinExistence type="predicted"/>
<evidence type="ECO:0000313" key="2">
    <source>
        <dbReference type="Proteomes" id="UP000095605"/>
    </source>
</evidence>
<dbReference type="AlphaFoldDB" id="A0A1E5RZC9"/>
<accession>A0A1E5RZC9</accession>
<sequence length="183" mass="21313">MDTYNNFDDIIHNIQLNNHELNDINDVSNLLCEKSLYLNYNIDSLYEESIEHNYTNNNASIIDTYLSYMQDDDYNNIDLNILIISTQNLLNYISENTALNAKITSTINKLMNNVVLRIHKILNLLVYDSISISNVIDFIKNDIDDDEITILDDRLKELKLKVNENLTKLDLSIDDYPFLKSII</sequence>
<evidence type="ECO:0000313" key="1">
    <source>
        <dbReference type="EMBL" id="OEJ92186.1"/>
    </source>
</evidence>
<dbReference type="EMBL" id="LPNL01000001">
    <property type="protein sequence ID" value="OEJ92186.1"/>
    <property type="molecule type" value="Genomic_DNA"/>
</dbReference>
<dbReference type="Proteomes" id="UP000095605">
    <property type="component" value="Unassembled WGS sequence"/>
</dbReference>
<name>A0A1E5RZC9_9ASCO</name>
<reference evidence="2" key="1">
    <citation type="journal article" date="2016" name="Genome Announc.">
        <title>Genome sequences of three species of Hanseniaspora isolated from spontaneous wine fermentations.</title>
        <authorList>
            <person name="Sternes P.R."/>
            <person name="Lee D."/>
            <person name="Kutyna D.R."/>
            <person name="Borneman A.R."/>
        </authorList>
    </citation>
    <scope>NUCLEOTIDE SEQUENCE [LARGE SCALE GENOMIC DNA]</scope>
    <source>
        <strain evidence="2">AWRI3578</strain>
    </source>
</reference>
<protein>
    <submittedName>
        <fullName evidence="1">Uncharacterized protein</fullName>
    </submittedName>
</protein>
<organism evidence="1 2">
    <name type="scientific">Hanseniaspora opuntiae</name>
    <dbReference type="NCBI Taxonomy" id="211096"/>
    <lineage>
        <taxon>Eukaryota</taxon>
        <taxon>Fungi</taxon>
        <taxon>Dikarya</taxon>
        <taxon>Ascomycota</taxon>
        <taxon>Saccharomycotina</taxon>
        <taxon>Saccharomycetes</taxon>
        <taxon>Saccharomycodales</taxon>
        <taxon>Saccharomycodaceae</taxon>
        <taxon>Hanseniaspora</taxon>
    </lineage>
</organism>
<dbReference type="OrthoDB" id="3972913at2759"/>